<dbReference type="AlphaFoldDB" id="A0A124FSE1"/>
<proteinExistence type="predicted"/>
<name>A0A124FSE1_9EURY</name>
<evidence type="ECO:0000313" key="2">
    <source>
        <dbReference type="Proteomes" id="UP000054323"/>
    </source>
</evidence>
<dbReference type="Proteomes" id="UP000054323">
    <property type="component" value="Unassembled WGS sequence"/>
</dbReference>
<gene>
    <name evidence="1" type="ORF">XD82_0859</name>
</gene>
<reference evidence="2" key="1">
    <citation type="journal article" date="2015" name="MBio">
        <title>Genome-Resolved Metagenomic Analysis Reveals Roles for Candidate Phyla and Other Microbial Community Members in Biogeochemical Transformations in Oil Reservoirs.</title>
        <authorList>
            <person name="Hu P."/>
            <person name="Tom L."/>
            <person name="Singh A."/>
            <person name="Thomas B.C."/>
            <person name="Baker B.J."/>
            <person name="Piceno Y.M."/>
            <person name="Andersen G.L."/>
            <person name="Banfield J.F."/>
        </authorList>
    </citation>
    <scope>NUCLEOTIDE SEQUENCE [LARGE SCALE GENOMIC DNA]</scope>
</reference>
<protein>
    <submittedName>
        <fullName evidence="1">Uncharacterized protein</fullName>
    </submittedName>
</protein>
<dbReference type="PATRIC" id="fig|2198.4.peg.1139"/>
<organism evidence="1 2">
    <name type="scientific">Methanoculleus marisnigri</name>
    <dbReference type="NCBI Taxonomy" id="2198"/>
    <lineage>
        <taxon>Archaea</taxon>
        <taxon>Methanobacteriati</taxon>
        <taxon>Methanobacteriota</taxon>
        <taxon>Stenosarchaea group</taxon>
        <taxon>Methanomicrobia</taxon>
        <taxon>Methanomicrobiales</taxon>
        <taxon>Methanomicrobiaceae</taxon>
        <taxon>Methanoculleus</taxon>
    </lineage>
</organism>
<dbReference type="EMBL" id="LGGD01000089">
    <property type="protein sequence ID" value="KUK61975.1"/>
    <property type="molecule type" value="Genomic_DNA"/>
</dbReference>
<evidence type="ECO:0000313" key="1">
    <source>
        <dbReference type="EMBL" id="KUK61975.1"/>
    </source>
</evidence>
<accession>A0A124FSE1</accession>
<comment type="caution">
    <text evidence="1">The sequence shown here is derived from an EMBL/GenBank/DDBJ whole genome shotgun (WGS) entry which is preliminary data.</text>
</comment>
<sequence>MRTLLNEATRQRLSPDLYGRVFTEQMDVLSKLLVEVWKEPEQQMVGLMGWDIWATRLCRHSLQYHPKKVVRDAILKR</sequence>